<accession>A0ACB8RRN4</accession>
<sequence>MATVWRRFASTSTFTARTAPSKAHLHQPIPDASFPKGYAVTGTHSGVKKNSTVLDLGIILSTSPRPTSVAACFTRNAFKAAPVLVSQEVLERSAGRARALVVNSGCANAVTGKQGLEDAWAMARATDALLSPAPQDTSSVGQSRW</sequence>
<keyword evidence="2" id="KW-1185">Reference proteome</keyword>
<organism evidence="1 2">
    <name type="scientific">Auriscalpium vulgare</name>
    <dbReference type="NCBI Taxonomy" id="40419"/>
    <lineage>
        <taxon>Eukaryota</taxon>
        <taxon>Fungi</taxon>
        <taxon>Dikarya</taxon>
        <taxon>Basidiomycota</taxon>
        <taxon>Agaricomycotina</taxon>
        <taxon>Agaricomycetes</taxon>
        <taxon>Russulales</taxon>
        <taxon>Auriscalpiaceae</taxon>
        <taxon>Auriscalpium</taxon>
    </lineage>
</organism>
<reference evidence="1" key="1">
    <citation type="submission" date="2021-02" db="EMBL/GenBank/DDBJ databases">
        <authorList>
            <consortium name="DOE Joint Genome Institute"/>
            <person name="Ahrendt S."/>
            <person name="Looney B.P."/>
            <person name="Miyauchi S."/>
            <person name="Morin E."/>
            <person name="Drula E."/>
            <person name="Courty P.E."/>
            <person name="Chicoki N."/>
            <person name="Fauchery L."/>
            <person name="Kohler A."/>
            <person name="Kuo A."/>
            <person name="Labutti K."/>
            <person name="Pangilinan J."/>
            <person name="Lipzen A."/>
            <person name="Riley R."/>
            <person name="Andreopoulos W."/>
            <person name="He G."/>
            <person name="Johnson J."/>
            <person name="Barry K.W."/>
            <person name="Grigoriev I.V."/>
            <person name="Nagy L."/>
            <person name="Hibbett D."/>
            <person name="Henrissat B."/>
            <person name="Matheny P.B."/>
            <person name="Labbe J."/>
            <person name="Martin F."/>
        </authorList>
    </citation>
    <scope>NUCLEOTIDE SEQUENCE</scope>
    <source>
        <strain evidence="1">FP105234-sp</strain>
    </source>
</reference>
<dbReference type="Proteomes" id="UP000814033">
    <property type="component" value="Unassembled WGS sequence"/>
</dbReference>
<gene>
    <name evidence="1" type="ORF">FA95DRAFT_1573072</name>
</gene>
<name>A0ACB8RRN4_9AGAM</name>
<comment type="caution">
    <text evidence="1">The sequence shown here is derived from an EMBL/GenBank/DDBJ whole genome shotgun (WGS) entry which is preliminary data.</text>
</comment>
<dbReference type="EMBL" id="MU275923">
    <property type="protein sequence ID" value="KAI0046512.1"/>
    <property type="molecule type" value="Genomic_DNA"/>
</dbReference>
<protein>
    <submittedName>
        <fullName evidence="1">ArgJ-domain-containing protein</fullName>
    </submittedName>
</protein>
<evidence type="ECO:0000313" key="2">
    <source>
        <dbReference type="Proteomes" id="UP000814033"/>
    </source>
</evidence>
<reference evidence="1" key="2">
    <citation type="journal article" date="2022" name="New Phytol.">
        <title>Evolutionary transition to the ectomycorrhizal habit in the genomes of a hyperdiverse lineage of mushroom-forming fungi.</title>
        <authorList>
            <person name="Looney B."/>
            <person name="Miyauchi S."/>
            <person name="Morin E."/>
            <person name="Drula E."/>
            <person name="Courty P.E."/>
            <person name="Kohler A."/>
            <person name="Kuo A."/>
            <person name="LaButti K."/>
            <person name="Pangilinan J."/>
            <person name="Lipzen A."/>
            <person name="Riley R."/>
            <person name="Andreopoulos W."/>
            <person name="He G."/>
            <person name="Johnson J."/>
            <person name="Nolan M."/>
            <person name="Tritt A."/>
            <person name="Barry K.W."/>
            <person name="Grigoriev I.V."/>
            <person name="Nagy L.G."/>
            <person name="Hibbett D."/>
            <person name="Henrissat B."/>
            <person name="Matheny P.B."/>
            <person name="Labbe J."/>
            <person name="Martin F.M."/>
        </authorList>
    </citation>
    <scope>NUCLEOTIDE SEQUENCE</scope>
    <source>
        <strain evidence="1">FP105234-sp</strain>
    </source>
</reference>
<proteinExistence type="predicted"/>
<evidence type="ECO:0000313" key="1">
    <source>
        <dbReference type="EMBL" id="KAI0046512.1"/>
    </source>
</evidence>